<feature type="region of interest" description="Disordered" evidence="1">
    <location>
        <begin position="21"/>
        <end position="44"/>
    </location>
</feature>
<keyword evidence="2" id="KW-0732">Signal</keyword>
<dbReference type="RefSeq" id="WP_191196527.1">
    <property type="nucleotide sequence ID" value="NZ_JACXYZ010000003.1"/>
</dbReference>
<evidence type="ECO:0000313" key="4">
    <source>
        <dbReference type="Proteomes" id="UP000618818"/>
    </source>
</evidence>
<gene>
    <name evidence="3" type="ORF">IEZ26_18810</name>
</gene>
<evidence type="ECO:0000313" key="3">
    <source>
        <dbReference type="EMBL" id="MBD3926677.1"/>
    </source>
</evidence>
<name>A0ABR8NGH1_9ACTN</name>
<accession>A0ABR8NGH1</accession>
<dbReference type="Proteomes" id="UP000618818">
    <property type="component" value="Unassembled WGS sequence"/>
</dbReference>
<proteinExistence type="predicted"/>
<evidence type="ECO:0000256" key="1">
    <source>
        <dbReference type="SAM" id="MobiDB-lite"/>
    </source>
</evidence>
<reference evidence="3 4" key="1">
    <citation type="submission" date="2020-09" db="EMBL/GenBank/DDBJ databases">
        <title>novel species in genus Nocardioides.</title>
        <authorList>
            <person name="Zhang G."/>
        </authorList>
    </citation>
    <scope>NUCLEOTIDE SEQUENCE [LARGE SCALE GENOMIC DNA]</scope>
    <source>
        <strain evidence="3 4">KCTC 39551</strain>
    </source>
</reference>
<dbReference type="EMBL" id="JACXYZ010000003">
    <property type="protein sequence ID" value="MBD3926677.1"/>
    <property type="molecule type" value="Genomic_DNA"/>
</dbReference>
<protein>
    <recommendedName>
        <fullName evidence="5">Peptidase MA-like domain-containing protein</fullName>
    </recommendedName>
</protein>
<evidence type="ECO:0000256" key="2">
    <source>
        <dbReference type="SAM" id="SignalP"/>
    </source>
</evidence>
<organism evidence="3 4">
    <name type="scientific">Nocardioides cavernae</name>
    <dbReference type="NCBI Taxonomy" id="1921566"/>
    <lineage>
        <taxon>Bacteria</taxon>
        <taxon>Bacillati</taxon>
        <taxon>Actinomycetota</taxon>
        <taxon>Actinomycetes</taxon>
        <taxon>Propionibacteriales</taxon>
        <taxon>Nocardioidaceae</taxon>
        <taxon>Nocardioides</taxon>
    </lineage>
</organism>
<feature type="chain" id="PRO_5045597127" description="Peptidase MA-like domain-containing protein" evidence="2">
    <location>
        <begin position="22"/>
        <end position="414"/>
    </location>
</feature>
<keyword evidence="4" id="KW-1185">Reference proteome</keyword>
<sequence length="414" mass="44826">MRASRARLACLLLLPTLACQAGGQPPDGSPAPDGPGRSAATAGTDGSLREQALALLDERERALADGDREAFLATVDPDELGFSATQARWFDNLARLPVGDVSFELGDEDALADDFDDGELRLPVEFTMRLRGFDSRPVTDKMVWTFVHEDDVLLAGDRDEQVDVVNGWIPAPWDLAHIEVRRAGGILAVFDEDTSEHAGYVMSDLADATAVVKRHFPDWSGRYVAYGTSDTTAIAEMSGMSVDRTAGVAFPVLARPGGPVAAYRFAVNPTVVGDVLSRGLVFRHELAHVALGATDDRSPVWLMEGAAEYVARSTMPVGARRRIAAYQLGGTSARTLEPTRSFYTGDPTLSYNLAAVVCDYVATTRGEAALWDLVRTFRTARFFSWAQTEDVVRRELGLSTKELSAQALAWARAA</sequence>
<evidence type="ECO:0008006" key="5">
    <source>
        <dbReference type="Google" id="ProtNLM"/>
    </source>
</evidence>
<feature type="signal peptide" evidence="2">
    <location>
        <begin position="1"/>
        <end position="21"/>
    </location>
</feature>
<comment type="caution">
    <text evidence="3">The sequence shown here is derived from an EMBL/GenBank/DDBJ whole genome shotgun (WGS) entry which is preliminary data.</text>
</comment>